<comment type="caution">
    <text evidence="2">The sequence shown here is derived from an EMBL/GenBank/DDBJ whole genome shotgun (WGS) entry which is preliminary data.</text>
</comment>
<name>A0A369WUD1_9GAMM</name>
<sequence length="454" mass="50752">MTMNKKTMLSLALSVVMTGSGSVLAAVSAEEAGRLQTQLTPMGAERAGNADGTIPSWDGGITDALPGWPNANNDRPNPHADDEVLFTITAANMADYADKLTEGTKALLQAYPETFKMNVYPSRRTAAFPEAVYRETANNALTAQLSNEGRTLTGAWAGIPFPIPQNGLEVIWNHLARYQGMSYKAEINENQVFNSGDRQDWFSSIQAVNPYYDLSVSEADRADGILQKGVVTVHKPSRDSGEGYLVLDHTDLARNPRKAWTYDPGERRVRRAPNLAFDTPDRALNVYDDLFLYLGSPERYDWKLIGKKEIYIPYNNNRLNSPNNRLEDVTHNDYINAELIRYELHRVWVVEATVKEGQRHLYQKRVKYLDEDTWNVIASDRYDGNGNLWRVGFNYPVVASEIPLTGVGFFASADLKKNGYYVMNLVAGGKGFEFNGKAPGDAYFSPAGLRRRGR</sequence>
<dbReference type="AlphaFoldDB" id="A0A369WUD1"/>
<dbReference type="Proteomes" id="UP000253769">
    <property type="component" value="Unassembled WGS sequence"/>
</dbReference>
<dbReference type="Gene3D" id="2.50.20.10">
    <property type="entry name" value="Lipoprotein localisation LolA/LolB/LppX"/>
    <property type="match status" value="1"/>
</dbReference>
<evidence type="ECO:0000313" key="2">
    <source>
        <dbReference type="EMBL" id="RDE24669.1"/>
    </source>
</evidence>
<dbReference type="Pfam" id="PF07044">
    <property type="entry name" value="DUF1329"/>
    <property type="match status" value="1"/>
</dbReference>
<dbReference type="CDD" id="cd16329">
    <property type="entry name" value="LolA_like"/>
    <property type="match status" value="1"/>
</dbReference>
<feature type="chain" id="PRO_5017025875" evidence="1">
    <location>
        <begin position="26"/>
        <end position="454"/>
    </location>
</feature>
<dbReference type="InterPro" id="IPR010752">
    <property type="entry name" value="DUF1329"/>
</dbReference>
<reference evidence="2 3" key="1">
    <citation type="submission" date="2018-07" db="EMBL/GenBank/DDBJ databases">
        <title>Motiliproteus coralliicola sp. nov., a bacterium isolated from Coral.</title>
        <authorList>
            <person name="Wang G."/>
        </authorList>
    </citation>
    <scope>NUCLEOTIDE SEQUENCE [LARGE SCALE GENOMIC DNA]</scope>
    <source>
        <strain evidence="2 3">C34</strain>
    </source>
</reference>
<feature type="signal peptide" evidence="1">
    <location>
        <begin position="1"/>
        <end position="25"/>
    </location>
</feature>
<proteinExistence type="predicted"/>
<keyword evidence="3" id="KW-1185">Reference proteome</keyword>
<dbReference type="OrthoDB" id="178023at2"/>
<dbReference type="EMBL" id="QQOH01000001">
    <property type="protein sequence ID" value="RDE24669.1"/>
    <property type="molecule type" value="Genomic_DNA"/>
</dbReference>
<evidence type="ECO:0000256" key="1">
    <source>
        <dbReference type="SAM" id="SignalP"/>
    </source>
</evidence>
<gene>
    <name evidence="2" type="ORF">DV711_03510</name>
</gene>
<evidence type="ECO:0000313" key="3">
    <source>
        <dbReference type="Proteomes" id="UP000253769"/>
    </source>
</evidence>
<organism evidence="2 3">
    <name type="scientific">Motiliproteus coralliicola</name>
    <dbReference type="NCBI Taxonomy" id="2283196"/>
    <lineage>
        <taxon>Bacteria</taxon>
        <taxon>Pseudomonadati</taxon>
        <taxon>Pseudomonadota</taxon>
        <taxon>Gammaproteobacteria</taxon>
        <taxon>Oceanospirillales</taxon>
        <taxon>Oceanospirillaceae</taxon>
        <taxon>Motiliproteus</taxon>
    </lineage>
</organism>
<protein>
    <submittedName>
        <fullName evidence="2">DUF1329 domain-containing protein</fullName>
    </submittedName>
</protein>
<accession>A0A369WUD1</accession>
<keyword evidence="1" id="KW-0732">Signal</keyword>